<dbReference type="Proteomes" id="UP000005933">
    <property type="component" value="Unassembled WGS sequence"/>
</dbReference>
<organism evidence="1 2">
    <name type="scientific">Ralstonia solanacearum (strain UW551)</name>
    <dbReference type="NCBI Taxonomy" id="342110"/>
    <lineage>
        <taxon>Bacteria</taxon>
        <taxon>Pseudomonadati</taxon>
        <taxon>Pseudomonadota</taxon>
        <taxon>Betaproteobacteria</taxon>
        <taxon>Burkholderiales</taxon>
        <taxon>Burkholderiaceae</taxon>
        <taxon>Ralstonia</taxon>
        <taxon>Ralstonia solanacearum species complex</taxon>
    </lineage>
</organism>
<dbReference type="RefSeq" id="WP_004376802.1">
    <property type="nucleotide sequence ID" value="NZ_AAKL01000002.1"/>
</dbReference>
<evidence type="ECO:0000313" key="1">
    <source>
        <dbReference type="EMBL" id="EAP74648.1"/>
    </source>
</evidence>
<dbReference type="AlphaFoldDB" id="A0AB33VJ89"/>
<protein>
    <submittedName>
        <fullName evidence="1">Uncharacterized protein</fullName>
    </submittedName>
</protein>
<dbReference type="EMBL" id="AAKL01000002">
    <property type="protein sequence ID" value="EAP74648.1"/>
    <property type="molecule type" value="Genomic_DNA"/>
</dbReference>
<gene>
    <name evidence="1" type="ORF">RRSL_04506</name>
</gene>
<proteinExistence type="predicted"/>
<comment type="caution">
    <text evidence="1">The sequence shown here is derived from an EMBL/GenBank/DDBJ whole genome shotgun (WGS) entry which is preliminary data.</text>
</comment>
<evidence type="ECO:0000313" key="2">
    <source>
        <dbReference type="Proteomes" id="UP000005933"/>
    </source>
</evidence>
<reference evidence="1 2" key="1">
    <citation type="journal article" date="2006" name="Mol. Plant Microbe Interact.">
        <title>Identification of open reading frames unique to a select agent: Ralstonia solanacearum race 3 biovar 2.</title>
        <authorList>
            <person name="Gabriel D.W."/>
            <person name="Allen C."/>
            <person name="Schell M."/>
            <person name="Denny T.P."/>
            <person name="Greenberg J.T."/>
            <person name="Duan Y.P."/>
            <person name="Flores-Cruz Z."/>
            <person name="Huang Q."/>
            <person name="Clifford J.M."/>
            <person name="Presting G."/>
            <person name="Gonzalez E.T."/>
            <person name="Reddy J."/>
            <person name="Elphinstone J."/>
            <person name="Swanson J."/>
            <person name="Yao J."/>
            <person name="Mulholland V."/>
            <person name="Liu L."/>
            <person name="Farmerie W."/>
            <person name="Patnaikuni M."/>
            <person name="Balogh B."/>
            <person name="Norman D."/>
            <person name="Alvarez A."/>
            <person name="Castillo J.A."/>
            <person name="Jones J."/>
            <person name="Saddler G."/>
            <person name="Walunas T."/>
            <person name="Zhukov A."/>
            <person name="Mikhailova N."/>
        </authorList>
    </citation>
    <scope>NUCLEOTIDE SEQUENCE [LARGE SCALE GENOMIC DNA]</scope>
    <source>
        <strain evidence="1 2">UW551</strain>
    </source>
</reference>
<accession>A0AB33VJ89</accession>
<name>A0AB33VJ89_RALSU</name>
<sequence length="134" mass="14549">MTQRRNTQAQAIERAANALIANATNAALIMKSPSVVTVMENVRAEVTEWSSSMSADSAAELAAELTEDKMSAALAEVMCDNLPELGRFTLAMLHDCLHSRFSLVPCETEDELSEVASRWGYGTEPLESIACQPE</sequence>